<dbReference type="Proteomes" id="UP000298049">
    <property type="component" value="Chromosome"/>
</dbReference>
<keyword evidence="4" id="KW-0456">Lyase</keyword>
<protein>
    <recommendedName>
        <fullName evidence="2">carbonic anhydrase</fullName>
        <ecNumber evidence="2">4.2.1.1</ecNumber>
    </recommendedName>
</protein>
<accession>A0A4P7XJR8</accession>
<dbReference type="GO" id="GO:0008270">
    <property type="term" value="F:zinc ion binding"/>
    <property type="evidence" value="ECO:0007669"/>
    <property type="project" value="InterPro"/>
</dbReference>
<dbReference type="Gene3D" id="3.40.1050.10">
    <property type="entry name" value="Carbonic anhydrase"/>
    <property type="match status" value="1"/>
</dbReference>
<feature type="binding site" evidence="6">
    <location>
        <position position="51"/>
    </location>
    <ligand>
        <name>Zn(2+)</name>
        <dbReference type="ChEBI" id="CHEBI:29105"/>
    </ligand>
</feature>
<dbReference type="SMART" id="SM00947">
    <property type="entry name" value="Pro_CA"/>
    <property type="match status" value="1"/>
</dbReference>
<dbReference type="GO" id="GO:0004089">
    <property type="term" value="F:carbonate dehydratase activity"/>
    <property type="evidence" value="ECO:0007669"/>
    <property type="project" value="UniProtKB-EC"/>
</dbReference>
<gene>
    <name evidence="7" type="ORF">soil367_14375</name>
</gene>
<organism evidence="7 8">
    <name type="scientific">Hydrocarboniclastica marina</name>
    <dbReference type="NCBI Taxonomy" id="2259620"/>
    <lineage>
        <taxon>Bacteria</taxon>
        <taxon>Pseudomonadati</taxon>
        <taxon>Pseudomonadota</taxon>
        <taxon>Gammaproteobacteria</taxon>
        <taxon>Alteromonadales</taxon>
        <taxon>Alteromonadaceae</taxon>
        <taxon>Hydrocarboniclastica</taxon>
    </lineage>
</organism>
<feature type="binding site" evidence="6">
    <location>
        <position position="53"/>
    </location>
    <ligand>
        <name>Zn(2+)</name>
        <dbReference type="ChEBI" id="CHEBI:29105"/>
    </ligand>
</feature>
<evidence type="ECO:0000256" key="6">
    <source>
        <dbReference type="PIRSR" id="PIRSR601765-1"/>
    </source>
</evidence>
<dbReference type="PANTHER" id="PTHR11002:SF79">
    <property type="entry name" value="CARBONIC ANHYDRASE 2"/>
    <property type="match status" value="1"/>
</dbReference>
<dbReference type="KEGG" id="hmi:soil367_14375"/>
<evidence type="ECO:0000256" key="1">
    <source>
        <dbReference type="ARBA" id="ARBA00006217"/>
    </source>
</evidence>
<keyword evidence="3 6" id="KW-0862">Zinc</keyword>
<feature type="binding site" evidence="6">
    <location>
        <position position="107"/>
    </location>
    <ligand>
        <name>Zn(2+)</name>
        <dbReference type="ChEBI" id="CHEBI:29105"/>
    </ligand>
</feature>
<keyword evidence="8" id="KW-1185">Reference proteome</keyword>
<evidence type="ECO:0000256" key="4">
    <source>
        <dbReference type="ARBA" id="ARBA00023239"/>
    </source>
</evidence>
<evidence type="ECO:0000313" key="7">
    <source>
        <dbReference type="EMBL" id="QCF27023.1"/>
    </source>
</evidence>
<evidence type="ECO:0000256" key="5">
    <source>
        <dbReference type="ARBA" id="ARBA00048348"/>
    </source>
</evidence>
<sequence>MTISALEALERLQEGNRRFVSDSRDESSDSIHRRRSELATGQNPLAIILGCSDSRVPAEIIFDQGLGDLFVIRVAGNIVAASQVGSIEYAAERFGTRLVVVLGHSSCGAVSATIEELERPSESRSPNLRSIVDRIRPSVETLMEVESLKQSEELIRHAVRANIRSSANHLRNGSQVLEQLIQRGDLLVVGAEYSLETGIVEFFDGVPKSDGSSERPVRPE</sequence>
<dbReference type="InterPro" id="IPR001765">
    <property type="entry name" value="Carbonic_anhydrase"/>
</dbReference>
<dbReference type="InterPro" id="IPR015892">
    <property type="entry name" value="Carbonic_anhydrase_CS"/>
</dbReference>
<proteinExistence type="inferred from homology"/>
<dbReference type="EMBL" id="CP031093">
    <property type="protein sequence ID" value="QCF27023.1"/>
    <property type="molecule type" value="Genomic_DNA"/>
</dbReference>
<reference evidence="7 8" key="1">
    <citation type="submission" date="2018-07" db="EMBL/GenBank/DDBJ databases">
        <title>Marsedoiliclastica nanhaica gen. nov. sp. nov., a novel marine hydrocarbonoclastic bacterium isolated from an in-situ enriched hydrocarbon-degrading consortium in deep-sea sediment.</title>
        <authorList>
            <person name="Dong C."/>
            <person name="Ma T."/>
            <person name="Liu R."/>
            <person name="Shao Z."/>
        </authorList>
    </citation>
    <scope>NUCLEOTIDE SEQUENCE [LARGE SCALE GENOMIC DNA]</scope>
    <source>
        <strain evidence="8">soil36-7</strain>
    </source>
</reference>
<comment type="cofactor">
    <cofactor evidence="6">
        <name>Zn(2+)</name>
        <dbReference type="ChEBI" id="CHEBI:29105"/>
    </cofactor>
    <text evidence="6">Binds 1 zinc ion per subunit.</text>
</comment>
<evidence type="ECO:0000256" key="2">
    <source>
        <dbReference type="ARBA" id="ARBA00012925"/>
    </source>
</evidence>
<evidence type="ECO:0000313" key="8">
    <source>
        <dbReference type="Proteomes" id="UP000298049"/>
    </source>
</evidence>
<dbReference type="CDD" id="cd03378">
    <property type="entry name" value="beta_CA_cladeC"/>
    <property type="match status" value="1"/>
</dbReference>
<dbReference type="RefSeq" id="WP_136549729.1">
    <property type="nucleotide sequence ID" value="NZ_CP031093.1"/>
</dbReference>
<comment type="similarity">
    <text evidence="1">Belongs to the beta-class carbonic anhydrase family.</text>
</comment>
<dbReference type="GO" id="GO:0015976">
    <property type="term" value="P:carbon utilization"/>
    <property type="evidence" value="ECO:0007669"/>
    <property type="project" value="InterPro"/>
</dbReference>
<keyword evidence="6" id="KW-0479">Metal-binding</keyword>
<evidence type="ECO:0000256" key="3">
    <source>
        <dbReference type="ARBA" id="ARBA00022833"/>
    </source>
</evidence>
<dbReference type="OrthoDB" id="9797527at2"/>
<dbReference type="InterPro" id="IPR036874">
    <property type="entry name" value="Carbonic_anhydrase_sf"/>
</dbReference>
<dbReference type="EC" id="4.2.1.1" evidence="2"/>
<name>A0A4P7XJR8_9ALTE</name>
<dbReference type="Pfam" id="PF00484">
    <property type="entry name" value="Pro_CA"/>
    <property type="match status" value="1"/>
</dbReference>
<dbReference type="PANTHER" id="PTHR11002">
    <property type="entry name" value="CARBONIC ANHYDRASE"/>
    <property type="match status" value="1"/>
</dbReference>
<dbReference type="AlphaFoldDB" id="A0A4P7XJR8"/>
<feature type="binding site" evidence="6">
    <location>
        <position position="104"/>
    </location>
    <ligand>
        <name>Zn(2+)</name>
        <dbReference type="ChEBI" id="CHEBI:29105"/>
    </ligand>
</feature>
<dbReference type="PROSITE" id="PS00704">
    <property type="entry name" value="PROK_CO2_ANHYDRASE_1"/>
    <property type="match status" value="1"/>
</dbReference>
<dbReference type="SUPFAM" id="SSF53056">
    <property type="entry name" value="beta-carbonic anhydrase, cab"/>
    <property type="match status" value="1"/>
</dbReference>
<comment type="catalytic activity">
    <reaction evidence="5">
        <text>hydrogencarbonate + H(+) = CO2 + H2O</text>
        <dbReference type="Rhea" id="RHEA:10748"/>
        <dbReference type="ChEBI" id="CHEBI:15377"/>
        <dbReference type="ChEBI" id="CHEBI:15378"/>
        <dbReference type="ChEBI" id="CHEBI:16526"/>
        <dbReference type="ChEBI" id="CHEBI:17544"/>
        <dbReference type="EC" id="4.2.1.1"/>
    </reaction>
</comment>